<name>A0ABQ5JBG7_9ASTR</name>
<reference evidence="1" key="2">
    <citation type="submission" date="2022-01" db="EMBL/GenBank/DDBJ databases">
        <authorList>
            <person name="Yamashiro T."/>
            <person name="Shiraishi A."/>
            <person name="Satake H."/>
            <person name="Nakayama K."/>
        </authorList>
    </citation>
    <scope>NUCLEOTIDE SEQUENCE</scope>
</reference>
<reference evidence="1" key="1">
    <citation type="journal article" date="2022" name="Int. J. Mol. Sci.">
        <title>Draft Genome of Tanacetum Coccineum: Genomic Comparison of Closely Related Tanacetum-Family Plants.</title>
        <authorList>
            <person name="Yamashiro T."/>
            <person name="Shiraishi A."/>
            <person name="Nakayama K."/>
            <person name="Satake H."/>
        </authorList>
    </citation>
    <scope>NUCLEOTIDE SEQUENCE</scope>
</reference>
<dbReference type="Proteomes" id="UP001151760">
    <property type="component" value="Unassembled WGS sequence"/>
</dbReference>
<proteinExistence type="predicted"/>
<dbReference type="EMBL" id="BQNB010021748">
    <property type="protein sequence ID" value="GJU09661.1"/>
    <property type="molecule type" value="Genomic_DNA"/>
</dbReference>
<organism evidence="1 2">
    <name type="scientific">Tanacetum coccineum</name>
    <dbReference type="NCBI Taxonomy" id="301880"/>
    <lineage>
        <taxon>Eukaryota</taxon>
        <taxon>Viridiplantae</taxon>
        <taxon>Streptophyta</taxon>
        <taxon>Embryophyta</taxon>
        <taxon>Tracheophyta</taxon>
        <taxon>Spermatophyta</taxon>
        <taxon>Magnoliopsida</taxon>
        <taxon>eudicotyledons</taxon>
        <taxon>Gunneridae</taxon>
        <taxon>Pentapetalae</taxon>
        <taxon>asterids</taxon>
        <taxon>campanulids</taxon>
        <taxon>Asterales</taxon>
        <taxon>Asteraceae</taxon>
        <taxon>Asteroideae</taxon>
        <taxon>Anthemideae</taxon>
        <taxon>Anthemidinae</taxon>
        <taxon>Tanacetum</taxon>
    </lineage>
</organism>
<gene>
    <name evidence="1" type="ORF">Tco_1132057</name>
</gene>
<evidence type="ECO:0000313" key="2">
    <source>
        <dbReference type="Proteomes" id="UP001151760"/>
    </source>
</evidence>
<sequence>MEFPTYIVLKDLKTLRDKTSDIKAINILLLGLPVDICTLINHYQTAKEIWDRVKELMEGTKKTKQEHESMLYDEFDKFTSKTGESIHSYYLRFAKLFNDMNMILMSMTPILVYHSKFPLTNNQLRTSSNPRTQATIQNGQVTVQNIQGHMAKHCTTKKMVKDSEWFKVKMLLAQAQEAGVVLNDEQQDFLADSLEETDDYEDLQLQATSNIKADHVDAYDSDSDAEATSNAIFMANLSPVGSLNDDTFAPRYDFDTFSEVHHYDTYPDSDMLNSNIQKLGYIENIVSNNESYDELKGNNNVISYID</sequence>
<evidence type="ECO:0000313" key="1">
    <source>
        <dbReference type="EMBL" id="GJU09661.1"/>
    </source>
</evidence>
<comment type="caution">
    <text evidence="1">The sequence shown here is derived from an EMBL/GenBank/DDBJ whole genome shotgun (WGS) entry which is preliminary data.</text>
</comment>
<dbReference type="Pfam" id="PF14223">
    <property type="entry name" value="Retrotran_gag_2"/>
    <property type="match status" value="1"/>
</dbReference>
<protein>
    <recommendedName>
        <fullName evidence="3">Integrase, catalytic region, zinc finger, CCHC-type, peptidase aspartic, catalytic</fullName>
    </recommendedName>
</protein>
<accession>A0ABQ5JBG7</accession>
<evidence type="ECO:0008006" key="3">
    <source>
        <dbReference type="Google" id="ProtNLM"/>
    </source>
</evidence>
<keyword evidence="2" id="KW-1185">Reference proteome</keyword>